<dbReference type="OrthoDB" id="5978656at2759"/>
<accession>A0A0D7BJ15</accession>
<dbReference type="STRING" id="1314674.A0A0D7BJ15"/>
<dbReference type="PANTHER" id="PTHR43092:SF2">
    <property type="entry name" value="HERCYNYLCYSTEINE SULFOXIDE LYASE"/>
    <property type="match status" value="1"/>
</dbReference>
<dbReference type="GO" id="GO:0016740">
    <property type="term" value="F:transferase activity"/>
    <property type="evidence" value="ECO:0007669"/>
    <property type="project" value="UniProtKB-KW"/>
</dbReference>
<dbReference type="InterPro" id="IPR000192">
    <property type="entry name" value="Aminotrans_V_dom"/>
</dbReference>
<dbReference type="SUPFAM" id="SSF53383">
    <property type="entry name" value="PLP-dependent transferases"/>
    <property type="match status" value="1"/>
</dbReference>
<dbReference type="Proteomes" id="UP000054007">
    <property type="component" value="Unassembled WGS sequence"/>
</dbReference>
<dbReference type="AlphaFoldDB" id="A0A0D7BJ15"/>
<name>A0A0D7BJ15_9AGAR</name>
<dbReference type="Gene3D" id="3.40.640.10">
    <property type="entry name" value="Type I PLP-dependent aspartate aminotransferase-like (Major domain)"/>
    <property type="match status" value="1"/>
</dbReference>
<proteinExistence type="predicted"/>
<evidence type="ECO:0000259" key="2">
    <source>
        <dbReference type="Pfam" id="PF00266"/>
    </source>
</evidence>
<protein>
    <submittedName>
        <fullName evidence="3">PLP-dependent transferase</fullName>
    </submittedName>
</protein>
<keyword evidence="1" id="KW-0663">Pyridoxal phosphate</keyword>
<dbReference type="PANTHER" id="PTHR43092">
    <property type="entry name" value="L-CYSTEINE DESULFHYDRASE"/>
    <property type="match status" value="1"/>
</dbReference>
<dbReference type="InterPro" id="IPR015422">
    <property type="entry name" value="PyrdxlP-dep_Trfase_small"/>
</dbReference>
<dbReference type="EMBL" id="KN880466">
    <property type="protein sequence ID" value="KIY70553.1"/>
    <property type="molecule type" value="Genomic_DNA"/>
</dbReference>
<dbReference type="Pfam" id="PF00266">
    <property type="entry name" value="Aminotran_5"/>
    <property type="match status" value="1"/>
</dbReference>
<reference evidence="3 4" key="1">
    <citation type="journal article" date="2015" name="Fungal Genet. Biol.">
        <title>Evolution of novel wood decay mechanisms in Agaricales revealed by the genome sequences of Fistulina hepatica and Cylindrobasidium torrendii.</title>
        <authorList>
            <person name="Floudas D."/>
            <person name="Held B.W."/>
            <person name="Riley R."/>
            <person name="Nagy L.G."/>
            <person name="Koehler G."/>
            <person name="Ransdell A.S."/>
            <person name="Younus H."/>
            <person name="Chow J."/>
            <person name="Chiniquy J."/>
            <person name="Lipzen A."/>
            <person name="Tritt A."/>
            <person name="Sun H."/>
            <person name="Haridas S."/>
            <person name="LaButti K."/>
            <person name="Ohm R.A."/>
            <person name="Kues U."/>
            <person name="Blanchette R.A."/>
            <person name="Grigoriev I.V."/>
            <person name="Minto R.E."/>
            <person name="Hibbett D.S."/>
        </authorList>
    </citation>
    <scope>NUCLEOTIDE SEQUENCE [LARGE SCALE GENOMIC DNA]</scope>
    <source>
        <strain evidence="3 4">FP15055 ss-10</strain>
    </source>
</reference>
<dbReference type="InterPro" id="IPR015421">
    <property type="entry name" value="PyrdxlP-dep_Trfase_major"/>
</dbReference>
<evidence type="ECO:0000256" key="1">
    <source>
        <dbReference type="ARBA" id="ARBA00022898"/>
    </source>
</evidence>
<evidence type="ECO:0000313" key="4">
    <source>
        <dbReference type="Proteomes" id="UP000054007"/>
    </source>
</evidence>
<keyword evidence="3" id="KW-0808">Transferase</keyword>
<dbReference type="InterPro" id="IPR015424">
    <property type="entry name" value="PyrdxlP-dep_Trfase"/>
</dbReference>
<feature type="domain" description="Aminotransferase class V" evidence="2">
    <location>
        <begin position="75"/>
        <end position="357"/>
    </location>
</feature>
<keyword evidence="4" id="KW-1185">Reference proteome</keyword>
<sequence>MTALQIDSNYDQTPPPPFGHALLPYFLFDPNYLNLNHGSYGSLPRPVRSFCIEQGDEIESAPDLWMRLKYQAPLVKVREQVAAMIGVKDVDEVVIVPNASHGLNTVLRNIIWAAGDVIVVCNTTYNSIERTAQYLSDIGSHPSVSKFEISFPTSHAEILKNWTQHLKALNATLGEGKKIVAVVDGIISNPGCLLPWEKMVSICREEKVWSAVDAAHCIGQQVDINLDVIQPDYFVSNCHKWLFAKRGAAVLYVPKRNQHIVQNSFPTSHAYKSPKDRKEGENNFVAQYEWNGTIDFVPYLSVSAAIRFREWLGGEHAINEYNHKVAVEGAELLAKVLGTRNMDVTGECTLSMANVQLPIPEGYAYPEIDTMFKEKLLSSRNMFAAQYYHNDLWWVRVSAQVWVEVSDFETYGKALLEVCAEIVDEIKKSRPEV</sequence>
<gene>
    <name evidence="3" type="ORF">CYLTODRAFT_370769</name>
</gene>
<organism evidence="3 4">
    <name type="scientific">Cylindrobasidium torrendii FP15055 ss-10</name>
    <dbReference type="NCBI Taxonomy" id="1314674"/>
    <lineage>
        <taxon>Eukaryota</taxon>
        <taxon>Fungi</taxon>
        <taxon>Dikarya</taxon>
        <taxon>Basidiomycota</taxon>
        <taxon>Agaricomycotina</taxon>
        <taxon>Agaricomycetes</taxon>
        <taxon>Agaricomycetidae</taxon>
        <taxon>Agaricales</taxon>
        <taxon>Marasmiineae</taxon>
        <taxon>Physalacriaceae</taxon>
        <taxon>Cylindrobasidium</taxon>
    </lineage>
</organism>
<dbReference type="Gene3D" id="3.90.1150.10">
    <property type="entry name" value="Aspartate Aminotransferase, domain 1"/>
    <property type="match status" value="1"/>
</dbReference>
<evidence type="ECO:0000313" key="3">
    <source>
        <dbReference type="EMBL" id="KIY70553.1"/>
    </source>
</evidence>